<protein>
    <submittedName>
        <fullName evidence="1">Uncharacterized protein</fullName>
    </submittedName>
</protein>
<reference evidence="1 2" key="1">
    <citation type="submission" date="2024-09" db="EMBL/GenBank/DDBJ databases">
        <authorList>
            <person name="Sun Q."/>
            <person name="Mori K."/>
        </authorList>
    </citation>
    <scope>NUCLEOTIDE SEQUENCE [LARGE SCALE GENOMIC DNA]</scope>
    <source>
        <strain evidence="1 2">CCM 7609</strain>
    </source>
</reference>
<sequence>MRCWLAASRCSRCCPMPTTCRVMASRMPSASTTSSAGIDGRGRKVAPAAWPYSDALKDKTWPRNTLRSTMRVLNAARNESTVRGEPAITSTWASGRPCCGEADRCSSAIGSPSWCNRRTP</sequence>
<dbReference type="EMBL" id="JBHMFI010000002">
    <property type="protein sequence ID" value="MFB9074805.1"/>
    <property type="molecule type" value="Genomic_DNA"/>
</dbReference>
<gene>
    <name evidence="1" type="ORF">ACFFX0_27895</name>
</gene>
<organism evidence="1 2">
    <name type="scientific">Citricoccus parietis</name>
    <dbReference type="NCBI Taxonomy" id="592307"/>
    <lineage>
        <taxon>Bacteria</taxon>
        <taxon>Bacillati</taxon>
        <taxon>Actinomycetota</taxon>
        <taxon>Actinomycetes</taxon>
        <taxon>Micrococcales</taxon>
        <taxon>Micrococcaceae</taxon>
        <taxon>Citricoccus</taxon>
    </lineage>
</organism>
<dbReference type="Proteomes" id="UP001589575">
    <property type="component" value="Unassembled WGS sequence"/>
</dbReference>
<proteinExistence type="predicted"/>
<evidence type="ECO:0000313" key="2">
    <source>
        <dbReference type="Proteomes" id="UP001589575"/>
    </source>
</evidence>
<evidence type="ECO:0000313" key="1">
    <source>
        <dbReference type="EMBL" id="MFB9074805.1"/>
    </source>
</evidence>
<accession>A0ABV5G7A5</accession>
<comment type="caution">
    <text evidence="1">The sequence shown here is derived from an EMBL/GenBank/DDBJ whole genome shotgun (WGS) entry which is preliminary data.</text>
</comment>
<name>A0ABV5G7A5_9MICC</name>
<keyword evidence="2" id="KW-1185">Reference proteome</keyword>